<name>A0A1W0WB98_HYPEX</name>
<dbReference type="EMBL" id="MTYJ01000145">
    <property type="protein sequence ID" value="OQV12433.1"/>
    <property type="molecule type" value="Genomic_DNA"/>
</dbReference>
<proteinExistence type="predicted"/>
<feature type="transmembrane region" description="Helical" evidence="5">
    <location>
        <begin position="432"/>
        <end position="453"/>
    </location>
</feature>
<comment type="subcellular location">
    <subcellularLocation>
        <location evidence="1">Membrane</location>
    </subcellularLocation>
</comment>
<evidence type="ECO:0000313" key="8">
    <source>
        <dbReference type="EMBL" id="OQV12433.1"/>
    </source>
</evidence>
<dbReference type="Pfam" id="PF01094">
    <property type="entry name" value="ANF_receptor"/>
    <property type="match status" value="1"/>
</dbReference>
<keyword evidence="3 5" id="KW-1133">Transmembrane helix</keyword>
<feature type="chain" id="PRO_5013026247" description="Receptor ligand binding region domain-containing protein" evidence="6">
    <location>
        <begin position="24"/>
        <end position="503"/>
    </location>
</feature>
<evidence type="ECO:0000259" key="7">
    <source>
        <dbReference type="Pfam" id="PF01094"/>
    </source>
</evidence>
<evidence type="ECO:0000256" key="5">
    <source>
        <dbReference type="SAM" id="Phobius"/>
    </source>
</evidence>
<dbReference type="Proteomes" id="UP000192578">
    <property type="component" value="Unassembled WGS sequence"/>
</dbReference>
<dbReference type="GO" id="GO:0016020">
    <property type="term" value="C:membrane"/>
    <property type="evidence" value="ECO:0007669"/>
    <property type="project" value="UniProtKB-SubCell"/>
</dbReference>
<dbReference type="SUPFAM" id="SSF53822">
    <property type="entry name" value="Periplasmic binding protein-like I"/>
    <property type="match status" value="1"/>
</dbReference>
<keyword evidence="6" id="KW-0732">Signal</keyword>
<comment type="caution">
    <text evidence="8">The sequence shown here is derived from an EMBL/GenBank/DDBJ whole genome shotgun (WGS) entry which is preliminary data.</text>
</comment>
<evidence type="ECO:0000256" key="2">
    <source>
        <dbReference type="ARBA" id="ARBA00022692"/>
    </source>
</evidence>
<gene>
    <name evidence="8" type="ORF">BV898_13309</name>
</gene>
<protein>
    <recommendedName>
        <fullName evidence="7">Receptor ligand binding region domain-containing protein</fullName>
    </recommendedName>
</protein>
<keyword evidence="9" id="KW-1185">Reference proteome</keyword>
<evidence type="ECO:0000256" key="4">
    <source>
        <dbReference type="ARBA" id="ARBA00023136"/>
    </source>
</evidence>
<dbReference type="AlphaFoldDB" id="A0A1W0WB98"/>
<feature type="signal peptide" evidence="6">
    <location>
        <begin position="1"/>
        <end position="23"/>
    </location>
</feature>
<organism evidence="8 9">
    <name type="scientific">Hypsibius exemplaris</name>
    <name type="common">Freshwater tardigrade</name>
    <dbReference type="NCBI Taxonomy" id="2072580"/>
    <lineage>
        <taxon>Eukaryota</taxon>
        <taxon>Metazoa</taxon>
        <taxon>Ecdysozoa</taxon>
        <taxon>Tardigrada</taxon>
        <taxon>Eutardigrada</taxon>
        <taxon>Parachela</taxon>
        <taxon>Hypsibioidea</taxon>
        <taxon>Hypsibiidae</taxon>
        <taxon>Hypsibius</taxon>
    </lineage>
</organism>
<keyword evidence="2 5" id="KW-0812">Transmembrane</keyword>
<evidence type="ECO:0000256" key="3">
    <source>
        <dbReference type="ARBA" id="ARBA00022989"/>
    </source>
</evidence>
<evidence type="ECO:0000256" key="1">
    <source>
        <dbReference type="ARBA" id="ARBA00004370"/>
    </source>
</evidence>
<keyword evidence="4 5" id="KW-0472">Membrane</keyword>
<feature type="domain" description="Receptor ligand binding region" evidence="7">
    <location>
        <begin position="98"/>
        <end position="259"/>
    </location>
</feature>
<accession>A0A1W0WB98</accession>
<reference evidence="9" key="1">
    <citation type="submission" date="2017-01" db="EMBL/GenBank/DDBJ databases">
        <title>Comparative genomics of anhydrobiosis in the tardigrade Hypsibius dujardini.</title>
        <authorList>
            <person name="Yoshida Y."/>
            <person name="Koutsovoulos G."/>
            <person name="Laetsch D."/>
            <person name="Stevens L."/>
            <person name="Kumar S."/>
            <person name="Horikawa D."/>
            <person name="Ishino K."/>
            <person name="Komine S."/>
            <person name="Tomita M."/>
            <person name="Blaxter M."/>
            <person name="Arakawa K."/>
        </authorList>
    </citation>
    <scope>NUCLEOTIDE SEQUENCE [LARGE SCALE GENOMIC DNA]</scope>
    <source>
        <strain evidence="9">Z151</strain>
    </source>
</reference>
<dbReference type="InterPro" id="IPR028082">
    <property type="entry name" value="Peripla_BP_I"/>
</dbReference>
<evidence type="ECO:0000256" key="6">
    <source>
        <dbReference type="SAM" id="SignalP"/>
    </source>
</evidence>
<sequence>MTFSNGPCLFGVILCLPLYATTTRNHKGLVVNIVSPGMINSEAHGALNAISPALHTGLDVLRSSYPTIVWNSIQLPVGQASNCADLVENVQDLVARWSFKRWNSSEVNVVVTSGCGEVRPLTSLLNQFDLLLVTSVEAMDRIRDVEKYPTWIATNFYPNPSALYCTFLRSLNWTRVYVSIEAERVGNSYYYLSKFVQLQFKNCGIQSWQFTCHGPNDTCTTSEIANMLRDFHSKTRIMVVFCRPVVLWTILHVLQVAYQSVFLLHMVNDGMLTTPSIQKLVSKWERIVNHQIGHNNLTHDLRLPDLTSTHIAMELVGKVISEANASGRNAFSGRELARNALNRHFNLTVGEIFVTPQGQMRYETYVSYYDTELSDFKDFAKGTATSSLFLLEAISWIRLAKPRWFGRTAFPPDIPVCGLDGNSGPCARDVQFHLATGLGIAVSLTLLATLYSLMKRVILWMNSENVVWWILLAANLDMPGLPDRSRMLVQVVCPNSGVRGIMS</sequence>
<dbReference type="InterPro" id="IPR001828">
    <property type="entry name" value="ANF_lig-bd_rcpt"/>
</dbReference>
<dbReference type="Gene3D" id="3.40.50.2300">
    <property type="match status" value="1"/>
</dbReference>
<evidence type="ECO:0000313" key="9">
    <source>
        <dbReference type="Proteomes" id="UP000192578"/>
    </source>
</evidence>